<keyword evidence="3" id="KW-0256">Endoplasmic reticulum</keyword>
<evidence type="ECO:0000259" key="5">
    <source>
        <dbReference type="Pfam" id="PF07819"/>
    </source>
</evidence>
<dbReference type="PANTHER" id="PTHR48182:SF2">
    <property type="entry name" value="PROTEIN SERAC1"/>
    <property type="match status" value="1"/>
</dbReference>
<comment type="subcellular location">
    <subcellularLocation>
        <location evidence="1">Endoplasmic reticulum</location>
    </subcellularLocation>
    <subcellularLocation>
        <location evidence="2">Membrane</location>
    </subcellularLocation>
</comment>
<dbReference type="Pfam" id="PF07819">
    <property type="entry name" value="PGAP1"/>
    <property type="match status" value="1"/>
</dbReference>
<dbReference type="Gene3D" id="3.40.50.1820">
    <property type="entry name" value="alpha/beta hydrolase"/>
    <property type="match status" value="1"/>
</dbReference>
<evidence type="ECO:0000256" key="4">
    <source>
        <dbReference type="ARBA" id="ARBA00023136"/>
    </source>
</evidence>
<evidence type="ECO:0000313" key="7">
    <source>
        <dbReference type="Proteomes" id="UP000181998"/>
    </source>
</evidence>
<keyword evidence="4" id="KW-0472">Membrane</keyword>
<evidence type="ECO:0000256" key="3">
    <source>
        <dbReference type="ARBA" id="ARBA00022824"/>
    </source>
</evidence>
<evidence type="ECO:0000256" key="2">
    <source>
        <dbReference type="ARBA" id="ARBA00004370"/>
    </source>
</evidence>
<dbReference type="InterPro" id="IPR027417">
    <property type="entry name" value="P-loop_NTPase"/>
</dbReference>
<organism evidence="6 7">
    <name type="scientific">Nitrosomonas ureae</name>
    <dbReference type="NCBI Taxonomy" id="44577"/>
    <lineage>
        <taxon>Bacteria</taxon>
        <taxon>Pseudomonadati</taxon>
        <taxon>Pseudomonadota</taxon>
        <taxon>Betaproteobacteria</taxon>
        <taxon>Nitrosomonadales</taxon>
        <taxon>Nitrosomonadaceae</taxon>
        <taxon>Nitrosomonas</taxon>
    </lineage>
</organism>
<dbReference type="Proteomes" id="UP000181998">
    <property type="component" value="Unassembled WGS sequence"/>
</dbReference>
<dbReference type="InterPro" id="IPR052374">
    <property type="entry name" value="SERAC1"/>
</dbReference>
<gene>
    <name evidence="6" type="ORF">SAMN05421510_10051</name>
</gene>
<proteinExistence type="predicted"/>
<feature type="domain" description="GPI inositol-deacylase PGAP1-like alpha/beta" evidence="5">
    <location>
        <begin position="4"/>
        <end position="102"/>
    </location>
</feature>
<dbReference type="InterPro" id="IPR012908">
    <property type="entry name" value="PGAP1-ab_dom-like"/>
</dbReference>
<dbReference type="RefSeq" id="WP_083381434.1">
    <property type="nucleotide sequence ID" value="NZ_FOFX01000005.1"/>
</dbReference>
<reference evidence="6 7" key="1">
    <citation type="submission" date="2016-10" db="EMBL/GenBank/DDBJ databases">
        <authorList>
            <person name="de Groot N.N."/>
        </authorList>
    </citation>
    <scope>NUCLEOTIDE SEQUENCE [LARGE SCALE GENOMIC DNA]</scope>
    <source>
        <strain evidence="6 7">Nm9</strain>
    </source>
</reference>
<dbReference type="PANTHER" id="PTHR48182">
    <property type="entry name" value="PROTEIN SERAC1"/>
    <property type="match status" value="1"/>
</dbReference>
<name>A0A1H9AT44_9PROT</name>
<dbReference type="GO" id="GO:0016020">
    <property type="term" value="C:membrane"/>
    <property type="evidence" value="ECO:0007669"/>
    <property type="project" value="UniProtKB-SubCell"/>
</dbReference>
<dbReference type="GO" id="GO:0016788">
    <property type="term" value="F:hydrolase activity, acting on ester bonds"/>
    <property type="evidence" value="ECO:0007669"/>
    <property type="project" value="InterPro"/>
</dbReference>
<dbReference type="OrthoDB" id="9806902at2"/>
<protein>
    <submittedName>
        <fullName evidence="6">PGAP1-like protein</fullName>
    </submittedName>
</protein>
<sequence length="1302" mass="147137">MNTQVIFVHGLGGGISTWGAFPQLIKEDPSLKISIDFMEYPTPLFGLKWSYFFQSEFQAIEDLAKSLRSIIENVSTEVQDIVLIGHSMGGLVVRKYLLEEIMAGRKLKVSKALLYAVPNRGAKIALLIRFLCIHKNPHLWQLRQDSEFIMQLNDDWRRYKVNDEVDVITVVAGNDKWVNKESAEGHFINLNSSQITGADHLSIVKPRIANDLSFQLFKNTILKKKYLPKLSASLPGGCDFISWSKDPKLSKFVFQLDEKRQKIFDALKNEFTQIRSTVRLKGLSGLGKTRLIYEAVLISAQDVKDKVLYINVATENPNIRSWLKGAIDAGYQGILIVDNCKPDLHKDLSDEVRREDSEVLFISLDHTLDSLPASETKEYKIEPLHTEQIKALLQPEYGSRITDLDRVATFAQGFPQMAVLIADARLSKDPMVGKLTDDVLAKKLLGENSALELSILRGCSLFDNFGISGSVTHHYEYIANKAAKVSPSDFYACVKKFHSRGLIDISGRYAQLVPKPLAVLLASDWWDQSRNEDQLSLLEEMPDQLVQPFCLQITMLAFVPEVQKLTLTLCGPQGPFGQAEAILSKRGSLLLRSFVEVNPTATSSALYNVLNNLSHKELASISGEVRRNLVWALEKLVFHAHIFEESAWSLMLMASAENESYSNNATGMFSQLFRVNLSGTEADFDLRLRLLNKVVELGDGNADKVIIKALDASINLYGGTRFIGAEHQSSKAPLQEWQPKLWQEVFDYWNATFELLIKFVERSDENSQEAQIVIGRSIRGMIGSGRIAMLNRAITRIVKLNGRYWPDALDSIKTVFAHDTKGMPEEGISALNDWLNLLSPDATNLSERLKIVVINPPWEHEENEEGQYIDVAAKNAEQLAIELSTKTQYLVEYIPLLLSGEQKKTFVFGRKLIIESKNVDNFLEQVMVELERIENPNTNFVKGLLSGIHAISSDVWNHYLQEFLSRKELVKFYPEMLCTGEMQSSHLSKLLMLIKEGDLHAESVFVLSYGSVTAHLTGNDISSFCLELAEIDAKSAWIALDIMFMYCFGNANKFAENKVSLKALVTKVCLDYRNKSRHSDMYHWEEVTKKLIVTEGLLFCKDICRQIIAASNGDLDYGDISNYIKPLIQDMMQIYGESLWPIFSEAIISANSMQLHYLQLLLEKLDKFNDSQSSIFSLLPPDLVINWCKENREKAPYFVASSINVFELDENGHKQPTKIFVTLLESFGELPEVASALSSNLGTKTWSGSLVPYLESEKIALTPLLQHTSKNVRSWVQRYIAYLDESIKYESMRDDERSLGIY</sequence>
<accession>A0A1H9AT44</accession>
<evidence type="ECO:0000313" key="6">
    <source>
        <dbReference type="EMBL" id="SEP79880.1"/>
    </source>
</evidence>
<dbReference type="InterPro" id="IPR029058">
    <property type="entry name" value="AB_hydrolase_fold"/>
</dbReference>
<evidence type="ECO:0000256" key="1">
    <source>
        <dbReference type="ARBA" id="ARBA00004240"/>
    </source>
</evidence>
<dbReference type="SUPFAM" id="SSF53474">
    <property type="entry name" value="alpha/beta-Hydrolases"/>
    <property type="match status" value="1"/>
</dbReference>
<dbReference type="EMBL" id="FOFX01000005">
    <property type="protein sequence ID" value="SEP79880.1"/>
    <property type="molecule type" value="Genomic_DNA"/>
</dbReference>
<dbReference type="SUPFAM" id="SSF52540">
    <property type="entry name" value="P-loop containing nucleoside triphosphate hydrolases"/>
    <property type="match status" value="1"/>
</dbReference>